<dbReference type="InterPro" id="IPR041614">
    <property type="entry name" value="DprA_WH"/>
</dbReference>
<dbReference type="GO" id="GO:0009294">
    <property type="term" value="P:DNA-mediated transformation"/>
    <property type="evidence" value="ECO:0007669"/>
    <property type="project" value="InterPro"/>
</dbReference>
<dbReference type="InterPro" id="IPR010994">
    <property type="entry name" value="RuvA_2-like"/>
</dbReference>
<dbReference type="InterPro" id="IPR057666">
    <property type="entry name" value="DrpA_SLOG"/>
</dbReference>
<dbReference type="InterPro" id="IPR036388">
    <property type="entry name" value="WH-like_DNA-bd_sf"/>
</dbReference>
<protein>
    <submittedName>
        <fullName evidence="4">DNA protecting protein DprA</fullName>
    </submittedName>
</protein>
<gene>
    <name evidence="4" type="primary">dprA</name>
    <name evidence="4" type="ORF">PITCH_A1020020</name>
</gene>
<dbReference type="NCBIfam" id="TIGR00732">
    <property type="entry name" value="dprA"/>
    <property type="match status" value="1"/>
</dbReference>
<comment type="similarity">
    <text evidence="1">Belongs to the DprA/Smf family.</text>
</comment>
<dbReference type="PANTHER" id="PTHR43022">
    <property type="entry name" value="PROTEIN SMF"/>
    <property type="match status" value="1"/>
</dbReference>
<sequence length="369" mass="39838">MKASSNEILSWVGLYLIPGLGNRAFGNLIARFGSAKAVFDAGFSGLVGVEGVREEVARRIVARQYTCDPEKEIRRVEDNGARIITYLDPSYPRLLKEIHSPPMLLYIKGKNIPANQTLIAAVGSRNPTHYGTRAAENIAFGLAKRGVGVVSGMAKGIDSAAHVGCMRANGFTIAVIGTGIDQVYPASNKGLAEQITESGAVISEFPIGSPPEPKNFPIRNRTISGLSRGVVVVEATRNSGSLITASLALEQGRDVFAVPGSIDSFKSTGAHFLIKRGAKLVENADDILDEFGYNDSPHQEKFIFGNKEGNMPEMNEPEKKIYELLGEYPLHIDEIVRMGNMGTGEVSSALMGLELKGLVRQLMGKMFVR</sequence>
<dbReference type="SUPFAM" id="SSF102405">
    <property type="entry name" value="MCP/YpsA-like"/>
    <property type="match status" value="1"/>
</dbReference>
<dbReference type="AlphaFoldDB" id="A0A445MQM8"/>
<name>A0A445MQM8_9BACT</name>
<dbReference type="Gene3D" id="3.40.50.450">
    <property type="match status" value="1"/>
</dbReference>
<dbReference type="SUPFAM" id="SSF47781">
    <property type="entry name" value="RuvA domain 2-like"/>
    <property type="match status" value="1"/>
</dbReference>
<reference evidence="4" key="1">
    <citation type="submission" date="2018-01" db="EMBL/GenBank/DDBJ databases">
        <authorList>
            <person name="Regsiter A."/>
            <person name="William W."/>
        </authorList>
    </citation>
    <scope>NUCLEOTIDE SEQUENCE</scope>
    <source>
        <strain evidence="4">TRIP AH-1</strain>
    </source>
</reference>
<evidence type="ECO:0000313" key="4">
    <source>
        <dbReference type="EMBL" id="SPD71775.1"/>
    </source>
</evidence>
<dbReference type="Pfam" id="PF17782">
    <property type="entry name" value="WHD_DprA"/>
    <property type="match status" value="1"/>
</dbReference>
<feature type="domain" description="Smf/DprA SLOG" evidence="2">
    <location>
        <begin position="83"/>
        <end position="291"/>
    </location>
</feature>
<evidence type="ECO:0000259" key="2">
    <source>
        <dbReference type="Pfam" id="PF02481"/>
    </source>
</evidence>
<evidence type="ECO:0000256" key="1">
    <source>
        <dbReference type="ARBA" id="ARBA00006525"/>
    </source>
</evidence>
<dbReference type="Pfam" id="PF02481">
    <property type="entry name" value="DNA_processg_A"/>
    <property type="match status" value="1"/>
</dbReference>
<feature type="domain" description="DprA winged helix" evidence="3">
    <location>
        <begin position="315"/>
        <end position="365"/>
    </location>
</feature>
<dbReference type="InterPro" id="IPR003488">
    <property type="entry name" value="DprA"/>
</dbReference>
<organism evidence="4">
    <name type="scientific">uncultured Desulfobacterium sp</name>
    <dbReference type="NCBI Taxonomy" id="201089"/>
    <lineage>
        <taxon>Bacteria</taxon>
        <taxon>Pseudomonadati</taxon>
        <taxon>Thermodesulfobacteriota</taxon>
        <taxon>Desulfobacteria</taxon>
        <taxon>Desulfobacterales</taxon>
        <taxon>Desulfobacteriaceae</taxon>
        <taxon>Desulfobacterium</taxon>
        <taxon>environmental samples</taxon>
    </lineage>
</organism>
<proteinExistence type="inferred from homology"/>
<evidence type="ECO:0000259" key="3">
    <source>
        <dbReference type="Pfam" id="PF17782"/>
    </source>
</evidence>
<dbReference type="Gene3D" id="1.10.10.10">
    <property type="entry name" value="Winged helix-like DNA-binding domain superfamily/Winged helix DNA-binding domain"/>
    <property type="match status" value="1"/>
</dbReference>
<dbReference type="PANTHER" id="PTHR43022:SF1">
    <property type="entry name" value="PROTEIN SMF"/>
    <property type="match status" value="1"/>
</dbReference>
<accession>A0A445MQM8</accession>
<dbReference type="EMBL" id="OJIN01000005">
    <property type="protein sequence ID" value="SPD71775.1"/>
    <property type="molecule type" value="Genomic_DNA"/>
</dbReference>